<dbReference type="Proteomes" id="UP000240883">
    <property type="component" value="Unassembled WGS sequence"/>
</dbReference>
<dbReference type="OrthoDB" id="3793816at2759"/>
<keyword evidence="2" id="KW-1185">Reference proteome</keyword>
<dbReference type="EMBL" id="KZ678135">
    <property type="protein sequence ID" value="PSN67185.1"/>
    <property type="molecule type" value="Genomic_DNA"/>
</dbReference>
<reference evidence="1 2" key="1">
    <citation type="journal article" date="2018" name="Front. Microbiol.">
        <title>Genome-Wide Analysis of Corynespora cassiicola Leaf Fall Disease Putative Effectors.</title>
        <authorList>
            <person name="Lopez D."/>
            <person name="Ribeiro S."/>
            <person name="Label P."/>
            <person name="Fumanal B."/>
            <person name="Venisse J.S."/>
            <person name="Kohler A."/>
            <person name="de Oliveira R.R."/>
            <person name="Labutti K."/>
            <person name="Lipzen A."/>
            <person name="Lail K."/>
            <person name="Bauer D."/>
            <person name="Ohm R.A."/>
            <person name="Barry K.W."/>
            <person name="Spatafora J."/>
            <person name="Grigoriev I.V."/>
            <person name="Martin F.M."/>
            <person name="Pujade-Renaud V."/>
        </authorList>
    </citation>
    <scope>NUCLEOTIDE SEQUENCE [LARGE SCALE GENOMIC DNA]</scope>
    <source>
        <strain evidence="1 2">Philippines</strain>
    </source>
</reference>
<organism evidence="1 2">
    <name type="scientific">Corynespora cassiicola Philippines</name>
    <dbReference type="NCBI Taxonomy" id="1448308"/>
    <lineage>
        <taxon>Eukaryota</taxon>
        <taxon>Fungi</taxon>
        <taxon>Dikarya</taxon>
        <taxon>Ascomycota</taxon>
        <taxon>Pezizomycotina</taxon>
        <taxon>Dothideomycetes</taxon>
        <taxon>Pleosporomycetidae</taxon>
        <taxon>Pleosporales</taxon>
        <taxon>Corynesporascaceae</taxon>
        <taxon>Corynespora</taxon>
    </lineage>
</organism>
<dbReference type="AlphaFoldDB" id="A0A2T2NP25"/>
<evidence type="ECO:0000313" key="2">
    <source>
        <dbReference type="Proteomes" id="UP000240883"/>
    </source>
</evidence>
<proteinExistence type="predicted"/>
<protein>
    <submittedName>
        <fullName evidence="1">Uncharacterized protein</fullName>
    </submittedName>
</protein>
<evidence type="ECO:0000313" key="1">
    <source>
        <dbReference type="EMBL" id="PSN67185.1"/>
    </source>
</evidence>
<accession>A0A2T2NP25</accession>
<gene>
    <name evidence="1" type="ORF">BS50DRAFT_634594</name>
</gene>
<name>A0A2T2NP25_CORCC</name>
<sequence>MASATGLRPEIPLTEIYCPNFALATGLHRRGNQWAMVTSRAYGMSVWKLVAILNYPQPDDPTPDPPPGHANLNPRFWFRDGKEWDPYCVVTFEHLMQAEPQVFKDSGLRRTVKVEDPNGKGKKEIEEKLVEVLFKEEQLIQRCAWCGAWEYSYKGENRHFKAGTGKNGRPIYWCGVSTSQLLESAQTMVIALVANSGELGRLCLLWIQHKDNKAAEEQASLQAIHQNSVECGKAAYIHLQVRPSPPLRVFVPNETDGTATCCWVWVSVNAKVNTGPENEITRGKAIIGNPLLVVESIAAQLIAKTVMDGILAAQYGDVFTNDMLPEKARKYVDAGAIVIEPNVDLGAVDVSGVYGRGNEFDVWGGEVRFEIRDEKLHVTGFNPLVMR</sequence>